<evidence type="ECO:0000256" key="2">
    <source>
        <dbReference type="ARBA" id="ARBA00022840"/>
    </source>
</evidence>
<keyword evidence="2" id="KW-0067">ATP-binding</keyword>
<feature type="domain" description="Sigma-54 factor interaction" evidence="8">
    <location>
        <begin position="146"/>
        <end position="375"/>
    </location>
</feature>
<dbReference type="PROSITE" id="PS00675">
    <property type="entry name" value="SIGMA54_INTERACT_1"/>
    <property type="match status" value="1"/>
</dbReference>
<dbReference type="InterPro" id="IPR025943">
    <property type="entry name" value="Sigma_54_int_dom_ATP-bd_2"/>
</dbReference>
<dbReference type="InterPro" id="IPR025662">
    <property type="entry name" value="Sigma_54_int_dom_ATP-bd_1"/>
</dbReference>
<keyword evidence="6" id="KW-0804">Transcription</keyword>
<name>A0A7C4VYY8_9BACT</name>
<dbReference type="InterPro" id="IPR009057">
    <property type="entry name" value="Homeodomain-like_sf"/>
</dbReference>
<dbReference type="GO" id="GO:0006355">
    <property type="term" value="P:regulation of DNA-templated transcription"/>
    <property type="evidence" value="ECO:0007669"/>
    <property type="project" value="InterPro"/>
</dbReference>
<evidence type="ECO:0000259" key="8">
    <source>
        <dbReference type="PROSITE" id="PS50045"/>
    </source>
</evidence>
<keyword evidence="5" id="KW-0010">Activator</keyword>
<dbReference type="Gene3D" id="1.10.10.60">
    <property type="entry name" value="Homeodomain-like"/>
    <property type="match status" value="1"/>
</dbReference>
<dbReference type="Pfam" id="PF00072">
    <property type="entry name" value="Response_reg"/>
    <property type="match status" value="1"/>
</dbReference>
<keyword evidence="3" id="KW-0805">Transcription regulation</keyword>
<dbReference type="InterPro" id="IPR001789">
    <property type="entry name" value="Sig_transdc_resp-reg_receiver"/>
</dbReference>
<dbReference type="GO" id="GO:0000160">
    <property type="term" value="P:phosphorelay signal transduction system"/>
    <property type="evidence" value="ECO:0007669"/>
    <property type="project" value="InterPro"/>
</dbReference>
<proteinExistence type="predicted"/>
<keyword evidence="1" id="KW-0547">Nucleotide-binding</keyword>
<dbReference type="PROSITE" id="PS00676">
    <property type="entry name" value="SIGMA54_INTERACT_2"/>
    <property type="match status" value="1"/>
</dbReference>
<dbReference type="SMART" id="SM00382">
    <property type="entry name" value="AAA"/>
    <property type="match status" value="1"/>
</dbReference>
<dbReference type="PROSITE" id="PS50110">
    <property type="entry name" value="RESPONSE_REGULATORY"/>
    <property type="match status" value="1"/>
</dbReference>
<dbReference type="Gene3D" id="1.10.8.60">
    <property type="match status" value="1"/>
</dbReference>
<dbReference type="CDD" id="cd00009">
    <property type="entry name" value="AAA"/>
    <property type="match status" value="1"/>
</dbReference>
<evidence type="ECO:0000256" key="6">
    <source>
        <dbReference type="ARBA" id="ARBA00023163"/>
    </source>
</evidence>
<dbReference type="PRINTS" id="PR01590">
    <property type="entry name" value="HTHFIS"/>
</dbReference>
<evidence type="ECO:0000256" key="4">
    <source>
        <dbReference type="ARBA" id="ARBA00023125"/>
    </source>
</evidence>
<feature type="modified residue" description="4-aspartylphosphate" evidence="7">
    <location>
        <position position="55"/>
    </location>
</feature>
<dbReference type="Gene3D" id="3.40.50.300">
    <property type="entry name" value="P-loop containing nucleotide triphosphate hydrolases"/>
    <property type="match status" value="1"/>
</dbReference>
<dbReference type="SUPFAM" id="SSF52172">
    <property type="entry name" value="CheY-like"/>
    <property type="match status" value="1"/>
</dbReference>
<dbReference type="PANTHER" id="PTHR32071">
    <property type="entry name" value="TRANSCRIPTIONAL REGULATORY PROTEIN"/>
    <property type="match status" value="1"/>
</dbReference>
<dbReference type="Gene3D" id="3.40.50.2300">
    <property type="match status" value="1"/>
</dbReference>
<organism evidence="10">
    <name type="scientific">Desulfatirhabdium butyrativorans</name>
    <dbReference type="NCBI Taxonomy" id="340467"/>
    <lineage>
        <taxon>Bacteria</taxon>
        <taxon>Pseudomonadati</taxon>
        <taxon>Thermodesulfobacteriota</taxon>
        <taxon>Desulfobacteria</taxon>
        <taxon>Desulfobacterales</taxon>
        <taxon>Desulfatirhabdiaceae</taxon>
        <taxon>Desulfatirhabdium</taxon>
    </lineage>
</organism>
<dbReference type="SUPFAM" id="SSF46689">
    <property type="entry name" value="Homeodomain-like"/>
    <property type="match status" value="1"/>
</dbReference>
<accession>A0A7C4VYY8</accession>
<dbReference type="InterPro" id="IPR003593">
    <property type="entry name" value="AAA+_ATPase"/>
</dbReference>
<dbReference type="Pfam" id="PF02954">
    <property type="entry name" value="HTH_8"/>
    <property type="match status" value="1"/>
</dbReference>
<evidence type="ECO:0000256" key="5">
    <source>
        <dbReference type="ARBA" id="ARBA00023159"/>
    </source>
</evidence>
<dbReference type="InterPro" id="IPR025944">
    <property type="entry name" value="Sigma_54_int_dom_CS"/>
</dbReference>
<evidence type="ECO:0000259" key="9">
    <source>
        <dbReference type="PROSITE" id="PS50110"/>
    </source>
</evidence>
<evidence type="ECO:0000256" key="7">
    <source>
        <dbReference type="PROSITE-ProRule" id="PRU00169"/>
    </source>
</evidence>
<dbReference type="SMART" id="SM00448">
    <property type="entry name" value="REC"/>
    <property type="match status" value="1"/>
</dbReference>
<dbReference type="PROSITE" id="PS00688">
    <property type="entry name" value="SIGMA54_INTERACT_3"/>
    <property type="match status" value="1"/>
</dbReference>
<dbReference type="Pfam" id="PF25601">
    <property type="entry name" value="AAA_lid_14"/>
    <property type="match status" value="1"/>
</dbReference>
<evidence type="ECO:0000256" key="3">
    <source>
        <dbReference type="ARBA" id="ARBA00023015"/>
    </source>
</evidence>
<dbReference type="PROSITE" id="PS50045">
    <property type="entry name" value="SIGMA54_INTERACT_4"/>
    <property type="match status" value="1"/>
</dbReference>
<dbReference type="GO" id="GO:0005524">
    <property type="term" value="F:ATP binding"/>
    <property type="evidence" value="ECO:0007669"/>
    <property type="project" value="UniProtKB-KW"/>
</dbReference>
<comment type="caution">
    <text evidence="10">The sequence shown here is derived from an EMBL/GenBank/DDBJ whole genome shotgun (WGS) entry which is preliminary data.</text>
</comment>
<evidence type="ECO:0000313" key="10">
    <source>
        <dbReference type="EMBL" id="HGU33634.1"/>
    </source>
</evidence>
<dbReference type="FunFam" id="1.10.8.60:FF:000014">
    <property type="entry name" value="DNA-binding transcriptional regulator NtrC"/>
    <property type="match status" value="1"/>
</dbReference>
<dbReference type="EMBL" id="DSUH01000285">
    <property type="protein sequence ID" value="HGU33634.1"/>
    <property type="molecule type" value="Genomic_DNA"/>
</dbReference>
<dbReference type="InterPro" id="IPR011006">
    <property type="entry name" value="CheY-like_superfamily"/>
</dbReference>
<dbReference type="GO" id="GO:0043565">
    <property type="term" value="F:sequence-specific DNA binding"/>
    <property type="evidence" value="ECO:0007669"/>
    <property type="project" value="InterPro"/>
</dbReference>
<dbReference type="InterPro" id="IPR002197">
    <property type="entry name" value="HTH_Fis"/>
</dbReference>
<reference evidence="10" key="1">
    <citation type="journal article" date="2020" name="mSystems">
        <title>Genome- and Community-Level Interaction Insights into Carbon Utilization and Element Cycling Functions of Hydrothermarchaeota in Hydrothermal Sediment.</title>
        <authorList>
            <person name="Zhou Z."/>
            <person name="Liu Y."/>
            <person name="Xu W."/>
            <person name="Pan J."/>
            <person name="Luo Z.H."/>
            <person name="Li M."/>
        </authorList>
    </citation>
    <scope>NUCLEOTIDE SEQUENCE [LARGE SCALE GENOMIC DNA]</scope>
    <source>
        <strain evidence="10">SpSt-477</strain>
    </source>
</reference>
<dbReference type="InterPro" id="IPR027417">
    <property type="entry name" value="P-loop_NTPase"/>
</dbReference>
<dbReference type="AlphaFoldDB" id="A0A7C4VYY8"/>
<keyword evidence="4" id="KW-0238">DNA-binding</keyword>
<evidence type="ECO:0000256" key="1">
    <source>
        <dbReference type="ARBA" id="ARBA00022741"/>
    </source>
</evidence>
<dbReference type="FunFam" id="3.40.50.300:FF:000006">
    <property type="entry name" value="DNA-binding transcriptional regulator NtrC"/>
    <property type="match status" value="1"/>
</dbReference>
<protein>
    <submittedName>
        <fullName evidence="10">Sigma-54-dependent Fis family transcriptional regulator</fullName>
    </submittedName>
</protein>
<sequence>MNPRLDILIVEDEPGQREMLAGFLEREGHRVSMAECGRAALDLLAGETFDLMVLDYRMPDINGIAVLEQARQIDPEIDVVMVTAYGTIENAVKAMKAGASDYLTKPIDLEELTLLIERIAAHRSILRENDMLRQHIETLIPHIDTIQYRSPVMAELIQSAAKIAQSPSTVLITGETGTGKELLARLIHGLSSRCNRPFVAINCAAIPEGLIESELFGHEKGAFTGAVQRKIGRLEQADGGTLFLDEIGEMTPGVQVKLLRFLQEREICRVGGERTIRVDVRIICATHADLIKQVEKGLFRQDLLYRIQVLPLEIPPLRERREDIPVLVDHFVERFAGKNRKPIPKVSREAYRLLYQYGYPGNVRELENIIERAVVICDGAHITAADLPFQQAPRNAHPEMSADLPELPLQEALLRLERKMIEQAMSRTDNNQSRAAALLGLSERMLRYKLKKSGFRRV</sequence>
<dbReference type="SUPFAM" id="SSF52540">
    <property type="entry name" value="P-loop containing nucleoside triphosphate hydrolases"/>
    <property type="match status" value="1"/>
</dbReference>
<feature type="domain" description="Response regulatory" evidence="9">
    <location>
        <begin position="6"/>
        <end position="120"/>
    </location>
</feature>
<dbReference type="InterPro" id="IPR058031">
    <property type="entry name" value="AAA_lid_NorR"/>
</dbReference>
<dbReference type="Pfam" id="PF00158">
    <property type="entry name" value="Sigma54_activat"/>
    <property type="match status" value="1"/>
</dbReference>
<dbReference type="InterPro" id="IPR002078">
    <property type="entry name" value="Sigma_54_int"/>
</dbReference>
<keyword evidence="7" id="KW-0597">Phosphoprotein</keyword>
<gene>
    <name evidence="10" type="ORF">ENS29_12370</name>
</gene>